<dbReference type="InterPro" id="IPR003497">
    <property type="entry name" value="BRO_N_domain"/>
</dbReference>
<feature type="compositionally biased region" description="Basic and acidic residues" evidence="1">
    <location>
        <begin position="278"/>
        <end position="288"/>
    </location>
</feature>
<feature type="region of interest" description="Disordered" evidence="1">
    <location>
        <begin position="234"/>
        <end position="288"/>
    </location>
</feature>
<evidence type="ECO:0000259" key="2">
    <source>
        <dbReference type="SMART" id="SM01040"/>
    </source>
</evidence>
<organism evidence="3 4">
    <name type="scientific">Dehalococcoides mccartyi</name>
    <dbReference type="NCBI Taxonomy" id="61435"/>
    <lineage>
        <taxon>Bacteria</taxon>
        <taxon>Bacillati</taxon>
        <taxon>Chloroflexota</taxon>
        <taxon>Dehalococcoidia</taxon>
        <taxon>Dehalococcoidales</taxon>
        <taxon>Dehalococcoidaceae</taxon>
        <taxon>Dehalococcoides</taxon>
    </lineage>
</organism>
<feature type="domain" description="Bro-N" evidence="2">
    <location>
        <begin position="24"/>
        <end position="122"/>
    </location>
</feature>
<comment type="caution">
    <text evidence="3">The sequence shown here is derived from an EMBL/GenBank/DDBJ whole genome shotgun (WGS) entry which is preliminary data.</text>
</comment>
<evidence type="ECO:0000313" key="3">
    <source>
        <dbReference type="EMBL" id="PKH47907.1"/>
    </source>
</evidence>
<dbReference type="RefSeq" id="WP_011928582.1">
    <property type="nucleotide sequence ID" value="NZ_CP019865.1"/>
</dbReference>
<proteinExistence type="predicted"/>
<dbReference type="EMBL" id="PHFD01000052">
    <property type="protein sequence ID" value="PKH47907.1"/>
    <property type="molecule type" value="Genomic_DNA"/>
</dbReference>
<accession>A0A2J1E0E3</accession>
<name>A0A2J1E0E3_9CHLR</name>
<dbReference type="Proteomes" id="UP000233649">
    <property type="component" value="Unassembled WGS sequence"/>
</dbReference>
<sequence>MNESNQLEPIPEGEIQISLFKNKEIRRVLHDGEWFFSVVDIIEAITDSIRPRQYWTDLKSKIIKEGANELYENIVQLKMPASDGKERDTDAADAETVFRIIQSIPSPKAEPFKRWLAKTAYDRIEEFQNPEIAIKRAILDYQIQGRTDEWIKARIRTLTSRTELTDEWQKRGIAGAEYGILTNVISKETFDIDTTEHKEIKGLAKRHNLRDHMTDMELILTMLGETSTAELARSRDAKGFQENEQAAHAGGRIAGDTRRNFEKQLGESVVSKNNFLPKHPDQPKLEEG</sequence>
<protein>
    <recommendedName>
        <fullName evidence="2">Bro-N domain-containing protein</fullName>
    </recommendedName>
</protein>
<dbReference type="Pfam" id="PF02498">
    <property type="entry name" value="Bro-N"/>
    <property type="match status" value="1"/>
</dbReference>
<dbReference type="SMART" id="SM01040">
    <property type="entry name" value="Bro-N"/>
    <property type="match status" value="1"/>
</dbReference>
<gene>
    <name evidence="3" type="ORF">CVH13_00154</name>
</gene>
<evidence type="ECO:0000313" key="4">
    <source>
        <dbReference type="Proteomes" id="UP000233649"/>
    </source>
</evidence>
<evidence type="ECO:0000256" key="1">
    <source>
        <dbReference type="SAM" id="MobiDB-lite"/>
    </source>
</evidence>
<dbReference type="AlphaFoldDB" id="A0A2J1E0E3"/>
<feature type="compositionally biased region" description="Basic and acidic residues" evidence="1">
    <location>
        <begin position="255"/>
        <end position="265"/>
    </location>
</feature>
<reference evidence="3 4" key="1">
    <citation type="journal article" date="2017" name="FEMS Microbiol. Ecol.">
        <title>Reconstructed genomes of novel Dehalococcoides mccartyi strains from 1,2,3,4-tetrachlorodibenzo-p-dioxin-dechlorinating enrichment cultures reveal divergent reductive dehalogenase gene profiles.</title>
        <authorList>
            <person name="Dam H.T."/>
            <person name="Vollmers J."/>
            <person name="Kaster A.K."/>
            <person name="Haggblom M.M."/>
        </authorList>
    </citation>
    <scope>NUCLEOTIDE SEQUENCE [LARGE SCALE GENOMIC DNA]</scope>
    <source>
        <strain evidence="3 4">H1-3-2.001</strain>
    </source>
</reference>